<evidence type="ECO:0000313" key="2">
    <source>
        <dbReference type="Proteomes" id="UP001207742"/>
    </source>
</evidence>
<reference evidence="1 2" key="1">
    <citation type="submission" date="2022-10" db="EMBL/GenBank/DDBJ databases">
        <title>Chitinophaga nivalis PC15 sp. nov., isolated from Pyeongchang county, South Korea.</title>
        <authorList>
            <person name="Trinh H.N."/>
        </authorList>
    </citation>
    <scope>NUCLEOTIDE SEQUENCE [LARGE SCALE GENOMIC DNA]</scope>
    <source>
        <strain evidence="1 2">PC14</strain>
    </source>
</reference>
<name>A0ABT3IM75_9BACT</name>
<accession>A0ABT3IM75</accession>
<protein>
    <submittedName>
        <fullName evidence="1">Uncharacterized protein</fullName>
    </submittedName>
</protein>
<keyword evidence="2" id="KW-1185">Reference proteome</keyword>
<dbReference type="Proteomes" id="UP001207742">
    <property type="component" value="Unassembled WGS sequence"/>
</dbReference>
<organism evidence="1 2">
    <name type="scientific">Chitinophaga nivalis</name>
    <dbReference type="NCBI Taxonomy" id="2991709"/>
    <lineage>
        <taxon>Bacteria</taxon>
        <taxon>Pseudomonadati</taxon>
        <taxon>Bacteroidota</taxon>
        <taxon>Chitinophagia</taxon>
        <taxon>Chitinophagales</taxon>
        <taxon>Chitinophagaceae</taxon>
        <taxon>Chitinophaga</taxon>
    </lineage>
</organism>
<dbReference type="RefSeq" id="WP_264731084.1">
    <property type="nucleotide sequence ID" value="NZ_JAPDNR010000001.1"/>
</dbReference>
<evidence type="ECO:0000313" key="1">
    <source>
        <dbReference type="EMBL" id="MCW3485066.1"/>
    </source>
</evidence>
<dbReference type="EMBL" id="JAPDNS010000001">
    <property type="protein sequence ID" value="MCW3485066.1"/>
    <property type="molecule type" value="Genomic_DNA"/>
</dbReference>
<comment type="caution">
    <text evidence="1">The sequence shown here is derived from an EMBL/GenBank/DDBJ whole genome shotgun (WGS) entry which is preliminary data.</text>
</comment>
<sequence>MLSTAPITVYLQATGGKFLGPHAFQPENITVIFTYDDNSTTPLSYGPPLAIANDGFISDNFVPGCSSSWPIITPAVNGQPTNVNYLQPTTYTIAATGDLVLPEVAQSGTLSASIPLPFGAPLLLTQSLLLLPQQSAFRLIIPVPGLLVTNGSIQSDGSICVYVTMMCGCKITQGLPTSYWLPEDFTVNANILYEDGTTTTYAMSLDTTTNDSLFSVVPATDPGVNISNIFFTALQNSTGNYGYLPLYND</sequence>
<gene>
    <name evidence="1" type="ORF">OL497_14250</name>
</gene>
<proteinExistence type="predicted"/>